<comment type="subcellular location">
    <subcellularLocation>
        <location evidence="1">Membrane</location>
    </subcellularLocation>
</comment>
<dbReference type="EMBL" id="BKCF01000005">
    <property type="protein sequence ID" value="GEQ86959.1"/>
    <property type="molecule type" value="Genomic_DNA"/>
</dbReference>
<dbReference type="Pfam" id="PF00905">
    <property type="entry name" value="Transpeptidase"/>
    <property type="match status" value="1"/>
</dbReference>
<dbReference type="GO" id="GO:0008658">
    <property type="term" value="F:penicillin binding"/>
    <property type="evidence" value="ECO:0007669"/>
    <property type="project" value="InterPro"/>
</dbReference>
<evidence type="ECO:0000259" key="5">
    <source>
        <dbReference type="PROSITE" id="PS51178"/>
    </source>
</evidence>
<evidence type="ECO:0000256" key="1">
    <source>
        <dbReference type="ARBA" id="ARBA00004370"/>
    </source>
</evidence>
<dbReference type="InterPro" id="IPR012338">
    <property type="entry name" value="Beta-lactam/transpept-like"/>
</dbReference>
<dbReference type="CDD" id="cd06575">
    <property type="entry name" value="PASTA_Pbp2x-like_2"/>
    <property type="match status" value="1"/>
</dbReference>
<dbReference type="GO" id="GO:0005886">
    <property type="term" value="C:plasma membrane"/>
    <property type="evidence" value="ECO:0007669"/>
    <property type="project" value="TreeGrafter"/>
</dbReference>
<feature type="transmembrane region" description="Helical" evidence="4">
    <location>
        <begin position="12"/>
        <end position="31"/>
    </location>
</feature>
<keyword evidence="3 4" id="KW-0472">Membrane</keyword>
<keyword evidence="4" id="KW-1133">Transmembrane helix</keyword>
<dbReference type="Gene3D" id="3.30.10.20">
    <property type="match status" value="1"/>
</dbReference>
<evidence type="ECO:0000313" key="7">
    <source>
        <dbReference type="Proteomes" id="UP000326994"/>
    </source>
</evidence>
<dbReference type="InterPro" id="IPR005543">
    <property type="entry name" value="PASTA_dom"/>
</dbReference>
<keyword evidence="2" id="KW-0121">Carboxypeptidase</keyword>
<feature type="domain" description="PASTA" evidence="5">
    <location>
        <begin position="609"/>
        <end position="667"/>
    </location>
</feature>
<dbReference type="PANTHER" id="PTHR30627:SF1">
    <property type="entry name" value="PEPTIDOGLYCAN D,D-TRANSPEPTIDASE FTSI"/>
    <property type="match status" value="1"/>
</dbReference>
<dbReference type="Gene3D" id="3.90.1310.10">
    <property type="entry name" value="Penicillin-binding protein 2a (Domain 2)"/>
    <property type="match status" value="1"/>
</dbReference>
<evidence type="ECO:0000256" key="3">
    <source>
        <dbReference type="ARBA" id="ARBA00023136"/>
    </source>
</evidence>
<evidence type="ECO:0000256" key="2">
    <source>
        <dbReference type="ARBA" id="ARBA00022645"/>
    </source>
</evidence>
<dbReference type="PROSITE" id="PS51178">
    <property type="entry name" value="PASTA"/>
    <property type="match status" value="1"/>
</dbReference>
<dbReference type="Pfam" id="PF03717">
    <property type="entry name" value="PBP_dimer"/>
    <property type="match status" value="1"/>
</dbReference>
<dbReference type="InterPro" id="IPR005311">
    <property type="entry name" value="PBP_dimer"/>
</dbReference>
<accession>A0A5J4G2E9</accession>
<comment type="caution">
    <text evidence="6">The sequence shown here is derived from an EMBL/GenBank/DDBJ whole genome shotgun (WGS) entry which is preliminary data.</text>
</comment>
<evidence type="ECO:0000313" key="6">
    <source>
        <dbReference type="EMBL" id="GEQ86959.1"/>
    </source>
</evidence>
<dbReference type="AlphaFoldDB" id="A0A5J4G2E9"/>
<dbReference type="Proteomes" id="UP000326994">
    <property type="component" value="Unassembled WGS sequence"/>
</dbReference>
<dbReference type="Gene3D" id="3.30.450.330">
    <property type="match status" value="1"/>
</dbReference>
<dbReference type="RefSeq" id="WP_151894878.1">
    <property type="nucleotide sequence ID" value="NZ_BKCF01000005.1"/>
</dbReference>
<protein>
    <submittedName>
        <fullName evidence="6">Penicillin-binding protein</fullName>
    </submittedName>
</protein>
<keyword evidence="4" id="KW-0812">Transmembrane</keyword>
<organism evidence="6 7">
    <name type="scientific">Patiriisocius marinistellae</name>
    <dbReference type="NCBI Taxonomy" id="2494560"/>
    <lineage>
        <taxon>Bacteria</taxon>
        <taxon>Pseudomonadati</taxon>
        <taxon>Bacteroidota</taxon>
        <taxon>Flavobacteriia</taxon>
        <taxon>Flavobacteriales</taxon>
        <taxon>Flavobacteriaceae</taxon>
        <taxon>Patiriisocius</taxon>
    </lineage>
</organism>
<dbReference type="Gene3D" id="3.40.710.10">
    <property type="entry name" value="DD-peptidase/beta-lactamase superfamily"/>
    <property type="match status" value="1"/>
</dbReference>
<sequence length="667" mass="74206">MPIQEKNILNRLYFIAGGMFLFALLIALKLVDIQFVDGDKYRELATKNTTKNAIIPANRGNVYADDGSLLASSVPKYDIRFDAVTVASKDFKEFLVPLSKELGVMFGKPASYYQNVFRKARANKNRYLLIAKNLGYSDYIKIKSMPLFEKGPYKGGIIVDQKTVREHPMGKIGERLVGSEDRNIPGHYSIGLEGAFHQMLSGKEGKRLKQKIAKGQWKPVYDENEVEPQDGYDVISTINVNMQDIAHHALLKQLEEYEADHGSVIVMEVATGEIKAVSNLGKGAGNKYYERLNYAVGESTEPGSTFKTVAMTVALNHKVIDTSTVVDTKKGSDRFYGRTISDSKHGGYGEISAAKALEVSSNIGFARLIDDAYKDNPKKFTDQVKKWGLGEKLGIPIIGEANPVIPEEGDALWSRNALPSIAYGYNLQMTPLQILTFYNAIANNGKMVKPHFIKEIRAWDEQIKRVDVEVLDEQIASENTLNKVKAILENIVKRGTGKTLYSKNFSMAGKTGTARKDYGNFEEWKKEKKYVSSFAGYFPADKPKYSCIVVIHEPSTKKGYYGADVTGPVFKRIAQKIFTDSPLRAQVADVDAIDVKIEKDYSTYYKNAQTRFQKLPDVRGMAGMDAVSILENLGYKVKLKGNGTVKSQSIPAGQSLKKGTQIELNLS</sequence>
<dbReference type="SUPFAM" id="SSF54184">
    <property type="entry name" value="Penicillin-binding protein 2x (pbp-2x), c-terminal domain"/>
    <property type="match status" value="1"/>
</dbReference>
<dbReference type="SUPFAM" id="SSF56519">
    <property type="entry name" value="Penicillin binding protein dimerisation domain"/>
    <property type="match status" value="1"/>
</dbReference>
<dbReference type="SUPFAM" id="SSF56601">
    <property type="entry name" value="beta-lactamase/transpeptidase-like"/>
    <property type="match status" value="1"/>
</dbReference>
<reference evidence="6 7" key="1">
    <citation type="submission" date="2019-08" db="EMBL/GenBank/DDBJ databases">
        <title>Ulvibacter marinistellae sp. nov., isolated from a starfish, Patiria pectinifera.</title>
        <authorList>
            <person name="Kawano K."/>
            <person name="Ushijima N."/>
            <person name="Kihara M."/>
            <person name="Itoh H."/>
        </authorList>
    </citation>
    <scope>NUCLEOTIDE SEQUENCE [LARGE SCALE GENOMIC DNA]</scope>
    <source>
        <strain evidence="6 7">KK4</strain>
    </source>
</reference>
<evidence type="ECO:0000256" key="4">
    <source>
        <dbReference type="SAM" id="Phobius"/>
    </source>
</evidence>
<dbReference type="GO" id="GO:0004180">
    <property type="term" value="F:carboxypeptidase activity"/>
    <property type="evidence" value="ECO:0007669"/>
    <property type="project" value="UniProtKB-KW"/>
</dbReference>
<gene>
    <name evidence="6" type="primary">ftsI</name>
    <name evidence="6" type="ORF">ULMS_24670</name>
</gene>
<name>A0A5J4G2E9_9FLAO</name>
<dbReference type="OrthoDB" id="9804124at2"/>
<keyword evidence="2" id="KW-0378">Hydrolase</keyword>
<dbReference type="PANTHER" id="PTHR30627">
    <property type="entry name" value="PEPTIDOGLYCAN D,D-TRANSPEPTIDASE"/>
    <property type="match status" value="1"/>
</dbReference>
<dbReference type="InterPro" id="IPR036138">
    <property type="entry name" value="PBP_dimer_sf"/>
</dbReference>
<dbReference type="SMART" id="SM00740">
    <property type="entry name" value="PASTA"/>
    <property type="match status" value="1"/>
</dbReference>
<dbReference type="Pfam" id="PF03793">
    <property type="entry name" value="PASTA"/>
    <property type="match status" value="1"/>
</dbReference>
<keyword evidence="7" id="KW-1185">Reference proteome</keyword>
<dbReference type="GO" id="GO:0071555">
    <property type="term" value="P:cell wall organization"/>
    <property type="evidence" value="ECO:0007669"/>
    <property type="project" value="TreeGrafter"/>
</dbReference>
<keyword evidence="2" id="KW-0645">Protease</keyword>
<dbReference type="InterPro" id="IPR001460">
    <property type="entry name" value="PCN-bd_Tpept"/>
</dbReference>
<dbReference type="InterPro" id="IPR050515">
    <property type="entry name" value="Beta-lactam/transpept"/>
</dbReference>
<proteinExistence type="predicted"/>